<proteinExistence type="predicted"/>
<name>A0A2U3PUM3_9BRAD</name>
<gene>
    <name evidence="2" type="ORF">BRAD3257_1738</name>
</gene>
<evidence type="ECO:0000313" key="2">
    <source>
        <dbReference type="EMBL" id="SPP92855.1"/>
    </source>
</evidence>
<feature type="region of interest" description="Disordered" evidence="1">
    <location>
        <begin position="1"/>
        <end position="23"/>
    </location>
</feature>
<dbReference type="Proteomes" id="UP000246085">
    <property type="component" value="Chromosome BRAD3257"/>
</dbReference>
<organism evidence="2 3">
    <name type="scientific">Bradyrhizobium vignae</name>
    <dbReference type="NCBI Taxonomy" id="1549949"/>
    <lineage>
        <taxon>Bacteria</taxon>
        <taxon>Pseudomonadati</taxon>
        <taxon>Pseudomonadota</taxon>
        <taxon>Alphaproteobacteria</taxon>
        <taxon>Hyphomicrobiales</taxon>
        <taxon>Nitrobacteraceae</taxon>
        <taxon>Bradyrhizobium</taxon>
    </lineage>
</organism>
<evidence type="ECO:0000313" key="3">
    <source>
        <dbReference type="Proteomes" id="UP000246085"/>
    </source>
</evidence>
<dbReference type="KEGG" id="bvz:BRAD3257_1738"/>
<sequence length="66" mass="7327">MRGKRGLSVSVSVRTAGRSFPPPPDLLEIRVRSLASALARAWLARQEPELKEMNQKNSVNGKKPSR</sequence>
<dbReference type="EMBL" id="LS398110">
    <property type="protein sequence ID" value="SPP92855.1"/>
    <property type="molecule type" value="Genomic_DNA"/>
</dbReference>
<evidence type="ECO:0000256" key="1">
    <source>
        <dbReference type="SAM" id="MobiDB-lite"/>
    </source>
</evidence>
<protein>
    <submittedName>
        <fullName evidence="2">Uncharacterized protein</fullName>
    </submittedName>
</protein>
<accession>A0A2U3PUM3</accession>
<dbReference type="AlphaFoldDB" id="A0A2U3PUM3"/>
<reference evidence="2 3" key="1">
    <citation type="submission" date="2018-03" db="EMBL/GenBank/DDBJ databases">
        <authorList>
            <person name="Gully D."/>
        </authorList>
    </citation>
    <scope>NUCLEOTIDE SEQUENCE [LARGE SCALE GENOMIC DNA]</scope>
    <source>
        <strain evidence="2">ORS3257</strain>
    </source>
</reference>